<feature type="compositionally biased region" description="Polar residues" evidence="1">
    <location>
        <begin position="219"/>
        <end position="228"/>
    </location>
</feature>
<evidence type="ECO:0000313" key="3">
    <source>
        <dbReference type="Proteomes" id="UP001488805"/>
    </source>
</evidence>
<evidence type="ECO:0000313" key="2">
    <source>
        <dbReference type="EMBL" id="KAK9537167.1"/>
    </source>
</evidence>
<comment type="caution">
    <text evidence="2">The sequence shown here is derived from an EMBL/GenBank/DDBJ whole genome shotgun (WGS) entry which is preliminary data.</text>
</comment>
<keyword evidence="3" id="KW-1185">Reference proteome</keyword>
<protein>
    <submittedName>
        <fullName evidence="2">Uncharacterized protein</fullName>
    </submittedName>
</protein>
<evidence type="ECO:0000256" key="1">
    <source>
        <dbReference type="SAM" id="MobiDB-lite"/>
    </source>
</evidence>
<gene>
    <name evidence="2" type="ORF">VZT92_004805</name>
</gene>
<dbReference type="Pfam" id="PF09042">
    <property type="entry name" value="Titin_Z"/>
    <property type="match status" value="1"/>
</dbReference>
<name>A0AAW1FQC6_ZOAVI</name>
<organism evidence="2 3">
    <name type="scientific">Zoarces viviparus</name>
    <name type="common">Viviparous eelpout</name>
    <name type="synonym">Blennius viviparus</name>
    <dbReference type="NCBI Taxonomy" id="48416"/>
    <lineage>
        <taxon>Eukaryota</taxon>
        <taxon>Metazoa</taxon>
        <taxon>Chordata</taxon>
        <taxon>Craniata</taxon>
        <taxon>Vertebrata</taxon>
        <taxon>Euteleostomi</taxon>
        <taxon>Actinopterygii</taxon>
        <taxon>Neopterygii</taxon>
        <taxon>Teleostei</taxon>
        <taxon>Neoteleostei</taxon>
        <taxon>Acanthomorphata</taxon>
        <taxon>Eupercaria</taxon>
        <taxon>Perciformes</taxon>
        <taxon>Cottioidei</taxon>
        <taxon>Zoarcales</taxon>
        <taxon>Zoarcidae</taxon>
        <taxon>Zoarcinae</taxon>
        <taxon>Zoarces</taxon>
    </lineage>
</organism>
<dbReference type="InterPro" id="IPR015129">
    <property type="entry name" value="Titin_Z_rpt"/>
</dbReference>
<proteinExistence type="predicted"/>
<feature type="region of interest" description="Disordered" evidence="1">
    <location>
        <begin position="17"/>
        <end position="73"/>
    </location>
</feature>
<sequence>MMEMHVEGGMMMTQHIAHKTPPRVPPKPASKSPSSFVSKVMGGRQQSPSPVRHVKGPTPTPIRPVSPASRLSVSPIRPVKSPIMTRKLLSSSAEVLPPWKQAGFVSEASYTSMTSRSSVSSSTQLHMEKHWEQQVSATRQAEGGVKAEAVALVVAAVDLARVCRPVQADEEEEEEEEAVEMKMKEEKSVVELKTLPAEPPPVVVAAVASDQLRVQVSQIQGSTESSSPAPHFTVSKVSVPKHEPSLEVRREEEQNLLIHLLIPPLTLTPPPCSVL</sequence>
<dbReference type="Proteomes" id="UP001488805">
    <property type="component" value="Unassembled WGS sequence"/>
</dbReference>
<feature type="region of interest" description="Disordered" evidence="1">
    <location>
        <begin position="219"/>
        <end position="243"/>
    </location>
</feature>
<accession>A0AAW1FQC6</accession>
<dbReference type="AlphaFoldDB" id="A0AAW1FQC6"/>
<reference evidence="2 3" key="1">
    <citation type="journal article" date="2024" name="Genome Biol. Evol.">
        <title>Chromosome-level genome assembly of the viviparous eelpout Zoarces viviparus.</title>
        <authorList>
            <person name="Fuhrmann N."/>
            <person name="Brasseur M.V."/>
            <person name="Bakowski C.E."/>
            <person name="Podsiadlowski L."/>
            <person name="Prost S."/>
            <person name="Krehenwinkel H."/>
            <person name="Mayer C."/>
        </authorList>
    </citation>
    <scope>NUCLEOTIDE SEQUENCE [LARGE SCALE GENOMIC DNA]</scope>
    <source>
        <strain evidence="2">NO-MEL_2022_Ind0_liver</strain>
    </source>
</reference>
<dbReference type="EMBL" id="JBCEZU010000034">
    <property type="protein sequence ID" value="KAK9537167.1"/>
    <property type="molecule type" value="Genomic_DNA"/>
</dbReference>
<feature type="compositionally biased region" description="Low complexity" evidence="1">
    <location>
        <begin position="29"/>
        <end position="40"/>
    </location>
</feature>